<comment type="caution">
    <text evidence="2">The sequence shown here is derived from an EMBL/GenBank/DDBJ whole genome shotgun (WGS) entry which is preliminary data.</text>
</comment>
<dbReference type="Pfam" id="PF09989">
    <property type="entry name" value="DUF2229"/>
    <property type="match status" value="1"/>
</dbReference>
<organism evidence="2">
    <name type="scientific">marine sediment metagenome</name>
    <dbReference type="NCBI Taxonomy" id="412755"/>
    <lineage>
        <taxon>unclassified sequences</taxon>
        <taxon>metagenomes</taxon>
        <taxon>ecological metagenomes</taxon>
    </lineage>
</organism>
<dbReference type="InterPro" id="IPR018709">
    <property type="entry name" value="CoA_activase_DUF2229"/>
</dbReference>
<protein>
    <recommendedName>
        <fullName evidence="1">DUF2229 domain-containing protein</fullName>
    </recommendedName>
</protein>
<reference evidence="2" key="1">
    <citation type="journal article" date="2014" name="Front. Microbiol.">
        <title>High frequency of phylogenetically diverse reductive dehalogenase-homologous genes in deep subseafloor sedimentary metagenomes.</title>
        <authorList>
            <person name="Kawai M."/>
            <person name="Futagami T."/>
            <person name="Toyoda A."/>
            <person name="Takaki Y."/>
            <person name="Nishi S."/>
            <person name="Hori S."/>
            <person name="Arai W."/>
            <person name="Tsubouchi T."/>
            <person name="Morono Y."/>
            <person name="Uchiyama I."/>
            <person name="Ito T."/>
            <person name="Fujiyama A."/>
            <person name="Inagaki F."/>
            <person name="Takami H."/>
        </authorList>
    </citation>
    <scope>NUCLEOTIDE SEQUENCE</scope>
    <source>
        <strain evidence="2">Expedition CK06-06</strain>
    </source>
</reference>
<accession>X1LK01</accession>
<feature type="domain" description="DUF2229" evidence="1">
    <location>
        <begin position="3"/>
        <end position="172"/>
    </location>
</feature>
<proteinExistence type="predicted"/>
<name>X1LK01_9ZZZZ</name>
<dbReference type="EMBL" id="BARV01012249">
    <property type="protein sequence ID" value="GAI02710.1"/>
    <property type="molecule type" value="Genomic_DNA"/>
</dbReference>
<feature type="non-terminal residue" evidence="2">
    <location>
        <position position="195"/>
    </location>
</feature>
<evidence type="ECO:0000259" key="1">
    <source>
        <dbReference type="Pfam" id="PF09989"/>
    </source>
</evidence>
<gene>
    <name evidence="2" type="ORF">S06H3_22785</name>
</gene>
<dbReference type="InterPro" id="IPR051805">
    <property type="entry name" value="Dehydratase_Activator_Redct"/>
</dbReference>
<dbReference type="PANTHER" id="PTHR32329:SF2">
    <property type="entry name" value="BIFUNCTIONAL PROTEIN [INCLUDES 2-HYDROXYACYL-COA DEHYDRATASE (N-TER) AND ITS ACTIVATOR DOMAIN (C_TERM)"/>
    <property type="match status" value="1"/>
</dbReference>
<dbReference type="PANTHER" id="PTHR32329">
    <property type="entry name" value="BIFUNCTIONAL PROTEIN [INCLUDES 2-HYDROXYACYL-COA DEHYDRATASE (N-TER) AND ITS ACTIVATOR DOMAIN (C_TERM)-RELATED"/>
    <property type="match status" value="1"/>
</dbReference>
<evidence type="ECO:0000313" key="2">
    <source>
        <dbReference type="EMBL" id="GAI02710.1"/>
    </source>
</evidence>
<dbReference type="AlphaFoldDB" id="X1LK01"/>
<sequence length="195" mass="21857">MAKVGIPRALLYYLYYPAWKTFFEKLGAEVVVSSPTNKTILNFGVSRAVADTCLPVKIFFGHVMSMIGKCDYIFAPAVTSLGNKAYNCSKIIGLPNMTRALIPECPIILDPEINLEKGRYHFYQNIYKLGRYFTHNPFKIKKAVEEAWENNLAYQSKMFDEGLTPVEAIDRMCQGKQQPDSDLASAPSLTIAVIG</sequence>